<evidence type="ECO:0000256" key="1">
    <source>
        <dbReference type="SAM" id="MobiDB-lite"/>
    </source>
</evidence>
<keyword evidence="3" id="KW-1185">Reference proteome</keyword>
<feature type="compositionally biased region" description="Pro residues" evidence="1">
    <location>
        <begin position="911"/>
        <end position="928"/>
    </location>
</feature>
<reference evidence="2" key="1">
    <citation type="submission" date="2022-07" db="EMBL/GenBank/DDBJ databases">
        <title>Genome Sequence of Agrocybe chaxingu.</title>
        <authorList>
            <person name="Buettner E."/>
        </authorList>
    </citation>
    <scope>NUCLEOTIDE SEQUENCE</scope>
    <source>
        <strain evidence="2">MP-N11</strain>
    </source>
</reference>
<name>A0A9W8K1C8_9AGAR</name>
<feature type="compositionally biased region" description="Basic and acidic residues" evidence="1">
    <location>
        <begin position="1044"/>
        <end position="1053"/>
    </location>
</feature>
<dbReference type="EMBL" id="JANKHO010000466">
    <property type="protein sequence ID" value="KAJ3509578.1"/>
    <property type="molecule type" value="Genomic_DNA"/>
</dbReference>
<feature type="region of interest" description="Disordered" evidence="1">
    <location>
        <begin position="1"/>
        <end position="38"/>
    </location>
</feature>
<feature type="compositionally biased region" description="Low complexity" evidence="1">
    <location>
        <begin position="889"/>
        <end position="910"/>
    </location>
</feature>
<protein>
    <submittedName>
        <fullName evidence="2">Uncharacterized protein</fullName>
    </submittedName>
</protein>
<feature type="compositionally biased region" description="Basic and acidic residues" evidence="1">
    <location>
        <begin position="119"/>
        <end position="129"/>
    </location>
</feature>
<evidence type="ECO:0000313" key="3">
    <source>
        <dbReference type="Proteomes" id="UP001148786"/>
    </source>
</evidence>
<dbReference type="Proteomes" id="UP001148786">
    <property type="component" value="Unassembled WGS sequence"/>
</dbReference>
<feature type="compositionally biased region" description="Basic and acidic residues" evidence="1">
    <location>
        <begin position="595"/>
        <end position="611"/>
    </location>
</feature>
<gene>
    <name evidence="2" type="ORF">NLJ89_g5147</name>
</gene>
<feature type="compositionally biased region" description="Pro residues" evidence="1">
    <location>
        <begin position="953"/>
        <end position="966"/>
    </location>
</feature>
<proteinExistence type="predicted"/>
<dbReference type="OrthoDB" id="3254160at2759"/>
<organism evidence="2 3">
    <name type="scientific">Agrocybe chaxingu</name>
    <dbReference type="NCBI Taxonomy" id="84603"/>
    <lineage>
        <taxon>Eukaryota</taxon>
        <taxon>Fungi</taxon>
        <taxon>Dikarya</taxon>
        <taxon>Basidiomycota</taxon>
        <taxon>Agaricomycotina</taxon>
        <taxon>Agaricomycetes</taxon>
        <taxon>Agaricomycetidae</taxon>
        <taxon>Agaricales</taxon>
        <taxon>Agaricineae</taxon>
        <taxon>Strophariaceae</taxon>
        <taxon>Agrocybe</taxon>
    </lineage>
</organism>
<feature type="compositionally biased region" description="Basic and acidic residues" evidence="1">
    <location>
        <begin position="1"/>
        <end position="12"/>
    </location>
</feature>
<feature type="region of interest" description="Disordered" evidence="1">
    <location>
        <begin position="91"/>
        <end position="129"/>
    </location>
</feature>
<feature type="compositionally biased region" description="Polar residues" evidence="1">
    <location>
        <begin position="1097"/>
        <end position="1112"/>
    </location>
</feature>
<dbReference type="AlphaFoldDB" id="A0A9W8K1C8"/>
<feature type="compositionally biased region" description="Pro residues" evidence="1">
    <location>
        <begin position="815"/>
        <end position="841"/>
    </location>
</feature>
<comment type="caution">
    <text evidence="2">The sequence shown here is derived from an EMBL/GenBank/DDBJ whole genome shotgun (WGS) entry which is preliminary data.</text>
</comment>
<accession>A0A9W8K1C8</accession>
<feature type="compositionally biased region" description="Low complexity" evidence="1">
    <location>
        <begin position="1026"/>
        <end position="1039"/>
    </location>
</feature>
<sequence length="1191" mass="130453">MGARDHEKDDSTNRISTEPGPPRETPSAGTPTGAEGASAAVDWTTLIADDLPRPFDVVSSDLAALGALSIEDFLSNTATSTAAMDVAFYVQLPEPPPSPEKEKQGDEEKAEGEDDAVSDEAKEKGKERESWKGMLTSLLHASHRVFGSGDCLKFEYLEEDPKSKQCILTITRPNGATRSYKSESGFSRRGDAKAQAAKIAVDMGAIDFIMSGDSDALKAKKGLLLNPFDVEIDNMDSTEALPGMPKYTPEEEPLKTIEECCTEWRADKVRPHWVLYSDVKNKKKHGAALRISLGSHIFRAYSVDPIHSTNRAAKLACARSAIEEGVIDFIKYGNGQTEPPKPVDDGLDENHNVAREYTPPPPPKGITLQEFYDTLPRPFPEDVGDSSANEINAPGWLNVILQSARGGRLVSAFTPVVDTARHLHGCILRVQRPGETRTYLVDPQFPKRSDAKSAVCLLGMSQGLGDYIRGLKEEAENKLPPDRRKLANEKLLQVTAAECGKVRPGNRPAFSYTSERDAFGCTLKVDISANSAEPDVHEYSVGTEYRTKADAKAAVVCLAAEQGLIDLLRFKGAPPPADYVPFWEAQVNGDGDNYIAKRKEPERDVDGEGRDRKKRRKGVKEGTTDPGEVGDVKPNTNGLRVGGKPLPDIPSLPRKPNFVPNFNSSTNSASGGSYRGGNNNNSGFKSNQHWKKPPATGSSGLGPPNAYASGPRSGGEGRAGNRTGSSSYHPPSPDHPSAHRPPAGGQKDYYPPPSSSSSGHVSSSSYPPYDDRAGYGSAPYHSGSSYSQHSEHSYPQRYDSYPPYSQADSSYYGPDPGPSYSQPPGPSYPPPSGPSCPPPDPYGHSYPSYPPPPSQYPNPPYHAAPPPRLIITQPTILRLRLRPDPPHTSYYSYPSQQYYPNGAYPPNYEYQPPPPVPYSSPPPPPPALAPAAYHSPGAPPGQYSPRFRSPRSPRSPPHAPDYPPYREPSYDSRDVNWSANHRRRHTTMGDSHPQGRPHGGHHDNRHYDGYERPQEGGGKRRHPDSNQQPGGPNANGNYNSQGRRFQERRRMSEGVRAPHPARGPNSNQNGHVPQQGDGLVKEENIEEPLIVLPPSGPTSGAVSRDNGQPTSKSNLDILFEFCRKEGLPKPRFMCEQVEDKDGAKKYKVWAEKDDQRLELQTLFSSFEEGQERLSKRVLQWERSKMKQRTSS</sequence>
<feature type="compositionally biased region" description="Acidic residues" evidence="1">
    <location>
        <begin position="108"/>
        <end position="118"/>
    </location>
</feature>
<feature type="compositionally biased region" description="Low complexity" evidence="1">
    <location>
        <begin position="755"/>
        <end position="768"/>
    </location>
</feature>
<feature type="compositionally biased region" description="Low complexity" evidence="1">
    <location>
        <begin position="667"/>
        <end position="683"/>
    </location>
</feature>
<feature type="region of interest" description="Disordered" evidence="1">
    <location>
        <begin position="593"/>
        <end position="1112"/>
    </location>
</feature>
<feature type="compositionally biased region" description="Pro residues" evidence="1">
    <location>
        <begin position="848"/>
        <end position="868"/>
    </location>
</feature>
<evidence type="ECO:0000313" key="2">
    <source>
        <dbReference type="EMBL" id="KAJ3509578.1"/>
    </source>
</evidence>
<feature type="compositionally biased region" description="Basic and acidic residues" evidence="1">
    <location>
        <begin position="1000"/>
        <end position="1018"/>
    </location>
</feature>